<protein>
    <submittedName>
        <fullName evidence="1">Uncharacterized protein</fullName>
    </submittedName>
</protein>
<accession>A0A8R1YTM6</accession>
<organism evidence="1 2">
    <name type="scientific">Pristionchus pacificus</name>
    <name type="common">Parasitic nematode worm</name>
    <dbReference type="NCBI Taxonomy" id="54126"/>
    <lineage>
        <taxon>Eukaryota</taxon>
        <taxon>Metazoa</taxon>
        <taxon>Ecdysozoa</taxon>
        <taxon>Nematoda</taxon>
        <taxon>Chromadorea</taxon>
        <taxon>Rhabditida</taxon>
        <taxon>Rhabditina</taxon>
        <taxon>Diplogasteromorpha</taxon>
        <taxon>Diplogasteroidea</taxon>
        <taxon>Neodiplogasteridae</taxon>
        <taxon>Pristionchus</taxon>
    </lineage>
</organism>
<dbReference type="AlphaFoldDB" id="A0A2A6C9T4"/>
<evidence type="ECO:0000313" key="2">
    <source>
        <dbReference type="Proteomes" id="UP000005239"/>
    </source>
</evidence>
<sequence>MIPEDGMIKLLVILFAIAVVNAEIVITEDEFIEMMKQEKENSKLYLNCTTHDIRITINNWLSIYKKLFNAHVEYMMKGCERPKGRRNRKDATDAQFLFNDFHEKLAYITELDDQVKEFKEKLWMDLNHCKYDNAKAMEQYSTLLYSAYKIFIGKLRRKC</sequence>
<gene>
    <name evidence="1" type="primary">WBGene00277349</name>
</gene>
<keyword evidence="2" id="KW-1185">Reference proteome</keyword>
<accession>A0A2A6C9T4</accession>
<reference evidence="1" key="2">
    <citation type="submission" date="2022-06" db="UniProtKB">
        <authorList>
            <consortium name="EnsemblMetazoa"/>
        </authorList>
    </citation>
    <scope>IDENTIFICATION</scope>
    <source>
        <strain evidence="1">PS312</strain>
    </source>
</reference>
<reference evidence="2" key="1">
    <citation type="journal article" date="2008" name="Nat. Genet.">
        <title>The Pristionchus pacificus genome provides a unique perspective on nematode lifestyle and parasitism.</title>
        <authorList>
            <person name="Dieterich C."/>
            <person name="Clifton S.W."/>
            <person name="Schuster L.N."/>
            <person name="Chinwalla A."/>
            <person name="Delehaunty K."/>
            <person name="Dinkelacker I."/>
            <person name="Fulton L."/>
            <person name="Fulton R."/>
            <person name="Godfrey J."/>
            <person name="Minx P."/>
            <person name="Mitreva M."/>
            <person name="Roeseler W."/>
            <person name="Tian H."/>
            <person name="Witte H."/>
            <person name="Yang S.P."/>
            <person name="Wilson R.K."/>
            <person name="Sommer R.J."/>
        </authorList>
    </citation>
    <scope>NUCLEOTIDE SEQUENCE [LARGE SCALE GENOMIC DNA]</scope>
    <source>
        <strain evidence="2">PS312</strain>
    </source>
</reference>
<evidence type="ECO:0000313" key="1">
    <source>
        <dbReference type="EnsemblMetazoa" id="PPA38980.1"/>
    </source>
</evidence>
<name>A0A2A6C9T4_PRIPA</name>
<dbReference type="Proteomes" id="UP000005239">
    <property type="component" value="Unassembled WGS sequence"/>
</dbReference>
<dbReference type="EnsemblMetazoa" id="PPA38980.1">
    <property type="protein sequence ID" value="PPA38980.1"/>
    <property type="gene ID" value="WBGene00277349"/>
</dbReference>
<proteinExistence type="predicted"/>